<proteinExistence type="predicted"/>
<gene>
    <name evidence="1" type="ORF">H8718_10415</name>
</gene>
<comment type="caution">
    <text evidence="1">The sequence shown here is derived from an EMBL/GenBank/DDBJ whole genome shotgun (WGS) entry which is preliminary data.</text>
</comment>
<accession>A0A926IEN1</accession>
<protein>
    <submittedName>
        <fullName evidence="1">Uncharacterized protein</fullName>
    </submittedName>
</protein>
<name>A0A926IEN1_9FIRM</name>
<dbReference type="AlphaFoldDB" id="A0A926IEN1"/>
<reference evidence="1" key="1">
    <citation type="submission" date="2020-08" db="EMBL/GenBank/DDBJ databases">
        <title>Genome public.</title>
        <authorList>
            <person name="Liu C."/>
            <person name="Sun Q."/>
        </authorList>
    </citation>
    <scope>NUCLEOTIDE SEQUENCE</scope>
    <source>
        <strain evidence="1">NSJ-12</strain>
    </source>
</reference>
<evidence type="ECO:0000313" key="1">
    <source>
        <dbReference type="EMBL" id="MBC8579938.1"/>
    </source>
</evidence>
<dbReference type="RefSeq" id="WP_249332835.1">
    <property type="nucleotide sequence ID" value="NZ_JACRSY010000015.1"/>
</dbReference>
<evidence type="ECO:0000313" key="2">
    <source>
        <dbReference type="Proteomes" id="UP000655830"/>
    </source>
</evidence>
<organism evidence="1 2">
    <name type="scientific">Zhenhengia yiwuensis</name>
    <dbReference type="NCBI Taxonomy" id="2763666"/>
    <lineage>
        <taxon>Bacteria</taxon>
        <taxon>Bacillati</taxon>
        <taxon>Bacillota</taxon>
        <taxon>Clostridia</taxon>
        <taxon>Lachnospirales</taxon>
        <taxon>Lachnospiraceae</taxon>
        <taxon>Zhenhengia</taxon>
    </lineage>
</organism>
<sequence length="123" mass="14849">MSKWCYSLNGEDYFELYDSKEEAIKEGETEAREYEKDSFFVARAITFQPYIYAEDVIEEIQQNAYDNGGEYAETYLDDVQRKHRDELEEKLNEVLSNWINKYGYKPNFYNVEDVETYRLNNRI</sequence>
<dbReference type="EMBL" id="JACRSY010000015">
    <property type="protein sequence ID" value="MBC8579938.1"/>
    <property type="molecule type" value="Genomic_DNA"/>
</dbReference>
<dbReference type="Proteomes" id="UP000655830">
    <property type="component" value="Unassembled WGS sequence"/>
</dbReference>
<keyword evidence="2" id="KW-1185">Reference proteome</keyword>